<proteinExistence type="predicted"/>
<accession>A0A1Q5P287</accession>
<evidence type="ECO:0000313" key="2">
    <source>
        <dbReference type="Proteomes" id="UP000186524"/>
    </source>
</evidence>
<reference evidence="1 2" key="1">
    <citation type="submission" date="2016-12" db="EMBL/GenBank/DDBJ databases">
        <title>Domibacillus sp. SAOS 44 whole genome sequencing.</title>
        <authorList>
            <person name="Verma A."/>
            <person name="Krishnamurthi S."/>
        </authorList>
    </citation>
    <scope>NUCLEOTIDE SEQUENCE [LARGE SCALE GENOMIC DNA]</scope>
    <source>
        <strain evidence="1 2">SAOS 44</strain>
    </source>
</reference>
<gene>
    <name evidence="1" type="ORF">BLL40_10590</name>
</gene>
<dbReference type="InterPro" id="IPR036916">
    <property type="entry name" value="Sda_sf"/>
</dbReference>
<evidence type="ECO:0000313" key="1">
    <source>
        <dbReference type="EMBL" id="OKL36336.1"/>
    </source>
</evidence>
<dbReference type="Pfam" id="PF08970">
    <property type="entry name" value="Sda"/>
    <property type="match status" value="1"/>
</dbReference>
<name>A0A1Q5P287_9BACI</name>
<organism evidence="1 2">
    <name type="scientific">Domibacillus mangrovi</name>
    <dbReference type="NCBI Taxonomy" id="1714354"/>
    <lineage>
        <taxon>Bacteria</taxon>
        <taxon>Bacillati</taxon>
        <taxon>Bacillota</taxon>
        <taxon>Bacilli</taxon>
        <taxon>Bacillales</taxon>
        <taxon>Bacillaceae</taxon>
        <taxon>Domibacillus</taxon>
    </lineage>
</organism>
<dbReference type="Proteomes" id="UP000186524">
    <property type="component" value="Unassembled WGS sequence"/>
</dbReference>
<comment type="caution">
    <text evidence="1">The sequence shown here is derived from an EMBL/GenBank/DDBJ whole genome shotgun (WGS) entry which is preliminary data.</text>
</comment>
<dbReference type="EMBL" id="MRWQ01000008">
    <property type="protein sequence ID" value="OKL36336.1"/>
    <property type="molecule type" value="Genomic_DNA"/>
</dbReference>
<protein>
    <recommendedName>
        <fullName evidence="3">Sporulation protein</fullName>
    </recommendedName>
</protein>
<dbReference type="InterPro" id="IPR015064">
    <property type="entry name" value="Sda"/>
</dbReference>
<dbReference type="AlphaFoldDB" id="A0A1Q5P287"/>
<evidence type="ECO:0008006" key="3">
    <source>
        <dbReference type="Google" id="ProtNLM"/>
    </source>
</evidence>
<sequence>MNQIHFVTERSSKSTLESKEVVMKKMNISDDYLLRAHRNAVTLKLDRNFICILEKEIKRRNLLLYR</sequence>
<dbReference type="Gene3D" id="1.10.287.1100">
    <property type="entry name" value="Sporulation inhibitor A"/>
    <property type="match status" value="1"/>
</dbReference>
<dbReference type="SUPFAM" id="SSF100985">
    <property type="entry name" value="Sporulation inhibitor Sda"/>
    <property type="match status" value="1"/>
</dbReference>
<keyword evidence="2" id="KW-1185">Reference proteome</keyword>